<protein>
    <submittedName>
        <fullName evidence="3">Uncharacterized protein</fullName>
    </submittedName>
</protein>
<sequence length="237" mass="25274">MFQDVKMSGNWMWAAKCDGEGARLVEACDALCKALADVGCAIDGGKDSLSMAAKVGDELVKAPGTLVLSAYAPCPDVTNVVTPDFKGPRADSKCTNIIYVRMGSSLKRNRLGGSALAQVLRQIGDDPADVEDMPSLAYTFSAIQKLIVDDFILSAHDVSDGGFITALLEMCFAGNVGIRADIKSNTDPLTFLFAEEAGVFLEVEQEHSDAVVKRLNRHTDVLAIGEVLPVYGPDAQE</sequence>
<dbReference type="EMBL" id="JOJR01000005">
    <property type="protein sequence ID" value="RCN52752.1"/>
    <property type="molecule type" value="Genomic_DNA"/>
</dbReference>
<evidence type="ECO:0000313" key="4">
    <source>
        <dbReference type="Proteomes" id="UP000252519"/>
    </source>
</evidence>
<dbReference type="InterPro" id="IPR036921">
    <property type="entry name" value="PurM-like_N_sf"/>
</dbReference>
<dbReference type="Pfam" id="PF02769">
    <property type="entry name" value="AIRS_C"/>
    <property type="match status" value="1"/>
</dbReference>
<comment type="caution">
    <text evidence="3">The sequence shown here is derived from an EMBL/GenBank/DDBJ whole genome shotgun (WGS) entry which is preliminary data.</text>
</comment>
<dbReference type="PANTHER" id="PTHR10099:SF1">
    <property type="entry name" value="PHOSPHORIBOSYLFORMYLGLYCINAMIDINE SYNTHASE"/>
    <property type="match status" value="1"/>
</dbReference>
<feature type="domain" description="FGAR-AT PurM N-terminal-like" evidence="2">
    <location>
        <begin position="3"/>
        <end position="73"/>
    </location>
</feature>
<dbReference type="OrthoDB" id="5830053at2759"/>
<dbReference type="GO" id="GO:0006164">
    <property type="term" value="P:purine nucleotide biosynthetic process"/>
    <property type="evidence" value="ECO:0007669"/>
    <property type="project" value="TreeGrafter"/>
</dbReference>
<proteinExistence type="predicted"/>
<evidence type="ECO:0000259" key="1">
    <source>
        <dbReference type="Pfam" id="PF02769"/>
    </source>
</evidence>
<dbReference type="STRING" id="29170.A0A368H837"/>
<dbReference type="Proteomes" id="UP000252519">
    <property type="component" value="Unassembled WGS sequence"/>
</dbReference>
<gene>
    <name evidence="3" type="ORF">ANCCAN_01129</name>
</gene>
<dbReference type="Gene3D" id="3.90.650.10">
    <property type="entry name" value="PurM-like C-terminal domain"/>
    <property type="match status" value="1"/>
</dbReference>
<evidence type="ECO:0000313" key="3">
    <source>
        <dbReference type="EMBL" id="RCN52752.1"/>
    </source>
</evidence>
<dbReference type="GO" id="GO:0004642">
    <property type="term" value="F:phosphoribosylformylglycinamidine synthase activity"/>
    <property type="evidence" value="ECO:0007669"/>
    <property type="project" value="TreeGrafter"/>
</dbReference>
<dbReference type="CDD" id="cd02204">
    <property type="entry name" value="PurL_repeat2"/>
    <property type="match status" value="1"/>
</dbReference>
<dbReference type="Pfam" id="PF22689">
    <property type="entry name" value="FGAR-AT_PurM_N-like"/>
    <property type="match status" value="1"/>
</dbReference>
<organism evidence="3 4">
    <name type="scientific">Ancylostoma caninum</name>
    <name type="common">Dog hookworm</name>
    <dbReference type="NCBI Taxonomy" id="29170"/>
    <lineage>
        <taxon>Eukaryota</taxon>
        <taxon>Metazoa</taxon>
        <taxon>Ecdysozoa</taxon>
        <taxon>Nematoda</taxon>
        <taxon>Chromadorea</taxon>
        <taxon>Rhabditida</taxon>
        <taxon>Rhabditina</taxon>
        <taxon>Rhabditomorpha</taxon>
        <taxon>Strongyloidea</taxon>
        <taxon>Ancylostomatidae</taxon>
        <taxon>Ancylostomatinae</taxon>
        <taxon>Ancylostoma</taxon>
    </lineage>
</organism>
<dbReference type="GO" id="GO:0005737">
    <property type="term" value="C:cytoplasm"/>
    <property type="evidence" value="ECO:0007669"/>
    <property type="project" value="TreeGrafter"/>
</dbReference>
<dbReference type="SUPFAM" id="SSF56042">
    <property type="entry name" value="PurM C-terminal domain-like"/>
    <property type="match status" value="1"/>
</dbReference>
<dbReference type="InterPro" id="IPR055181">
    <property type="entry name" value="FGAR-AT_PurM_N-like"/>
</dbReference>
<keyword evidence="4" id="KW-1185">Reference proteome</keyword>
<dbReference type="AlphaFoldDB" id="A0A368H837"/>
<evidence type="ECO:0000259" key="2">
    <source>
        <dbReference type="Pfam" id="PF22689"/>
    </source>
</evidence>
<dbReference type="PANTHER" id="PTHR10099">
    <property type="entry name" value="PHOSPHORIBOSYLFORMYLGLYCINAMIDINE SYNTHASE"/>
    <property type="match status" value="1"/>
</dbReference>
<dbReference type="InterPro" id="IPR010918">
    <property type="entry name" value="PurM-like_C_dom"/>
</dbReference>
<accession>A0A368H837</accession>
<name>A0A368H837_ANCCA</name>
<dbReference type="InterPro" id="IPR036676">
    <property type="entry name" value="PurM-like_C_sf"/>
</dbReference>
<feature type="domain" description="PurM-like C-terminal" evidence="1">
    <location>
        <begin position="109"/>
        <end position="228"/>
    </location>
</feature>
<reference evidence="3 4" key="1">
    <citation type="submission" date="2014-10" db="EMBL/GenBank/DDBJ databases">
        <title>Draft genome of the hookworm Ancylostoma caninum.</title>
        <authorList>
            <person name="Mitreva M."/>
        </authorList>
    </citation>
    <scope>NUCLEOTIDE SEQUENCE [LARGE SCALE GENOMIC DNA]</scope>
    <source>
        <strain evidence="3 4">Baltimore</strain>
    </source>
</reference>
<dbReference type="SUPFAM" id="SSF55326">
    <property type="entry name" value="PurM N-terminal domain-like"/>
    <property type="match status" value="1"/>
</dbReference>